<accession>A0A067MK29</accession>
<dbReference type="HOGENOM" id="CLU_004471_6_3_1"/>
<dbReference type="STRING" id="930990.A0A067MK29"/>
<gene>
    <name evidence="2" type="ORF">BOTBODRAFT_109169</name>
</gene>
<dbReference type="InterPro" id="IPR054289">
    <property type="entry name" value="DUF7025"/>
</dbReference>
<dbReference type="SMART" id="SM00382">
    <property type="entry name" value="AAA"/>
    <property type="match status" value="1"/>
</dbReference>
<dbReference type="Pfam" id="PF00004">
    <property type="entry name" value="AAA"/>
    <property type="match status" value="1"/>
</dbReference>
<dbReference type="EMBL" id="KL198034">
    <property type="protein sequence ID" value="KDQ15090.1"/>
    <property type="molecule type" value="Genomic_DNA"/>
</dbReference>
<dbReference type="PANTHER" id="PTHR46411">
    <property type="entry name" value="FAMILY ATPASE, PUTATIVE-RELATED"/>
    <property type="match status" value="1"/>
</dbReference>
<dbReference type="Gene3D" id="3.40.50.300">
    <property type="entry name" value="P-loop containing nucleotide triphosphate hydrolases"/>
    <property type="match status" value="1"/>
</dbReference>
<dbReference type="InterPro" id="IPR056599">
    <property type="entry name" value="AAA_lid_fung"/>
</dbReference>
<dbReference type="OrthoDB" id="10042665at2759"/>
<proteinExistence type="predicted"/>
<dbReference type="GO" id="GO:0005524">
    <property type="term" value="F:ATP binding"/>
    <property type="evidence" value="ECO:0007669"/>
    <property type="project" value="InterPro"/>
</dbReference>
<evidence type="ECO:0000313" key="2">
    <source>
        <dbReference type="EMBL" id="KDQ15090.1"/>
    </source>
</evidence>
<dbReference type="InterPro" id="IPR003593">
    <property type="entry name" value="AAA+_ATPase"/>
</dbReference>
<dbReference type="CDD" id="cd19481">
    <property type="entry name" value="RecA-like_protease"/>
    <property type="match status" value="1"/>
</dbReference>
<organism evidence="2 3">
    <name type="scientific">Botryobasidium botryosum (strain FD-172 SS1)</name>
    <dbReference type="NCBI Taxonomy" id="930990"/>
    <lineage>
        <taxon>Eukaryota</taxon>
        <taxon>Fungi</taxon>
        <taxon>Dikarya</taxon>
        <taxon>Basidiomycota</taxon>
        <taxon>Agaricomycotina</taxon>
        <taxon>Agaricomycetes</taxon>
        <taxon>Cantharellales</taxon>
        <taxon>Botryobasidiaceae</taxon>
        <taxon>Botryobasidium</taxon>
    </lineage>
</organism>
<dbReference type="Pfam" id="PF23232">
    <property type="entry name" value="AAA_lid_13"/>
    <property type="match status" value="1"/>
</dbReference>
<dbReference type="Pfam" id="PF22942">
    <property type="entry name" value="DUF7025"/>
    <property type="match status" value="1"/>
</dbReference>
<reference evidence="3" key="1">
    <citation type="journal article" date="2014" name="Proc. Natl. Acad. Sci. U.S.A.">
        <title>Extensive sampling of basidiomycete genomes demonstrates inadequacy of the white-rot/brown-rot paradigm for wood decay fungi.</title>
        <authorList>
            <person name="Riley R."/>
            <person name="Salamov A.A."/>
            <person name="Brown D.W."/>
            <person name="Nagy L.G."/>
            <person name="Floudas D."/>
            <person name="Held B.W."/>
            <person name="Levasseur A."/>
            <person name="Lombard V."/>
            <person name="Morin E."/>
            <person name="Otillar R."/>
            <person name="Lindquist E.A."/>
            <person name="Sun H."/>
            <person name="LaButti K.M."/>
            <person name="Schmutz J."/>
            <person name="Jabbour D."/>
            <person name="Luo H."/>
            <person name="Baker S.E."/>
            <person name="Pisabarro A.G."/>
            <person name="Walton J.D."/>
            <person name="Blanchette R.A."/>
            <person name="Henrissat B."/>
            <person name="Martin F."/>
            <person name="Cullen D."/>
            <person name="Hibbett D.S."/>
            <person name="Grigoriev I.V."/>
        </authorList>
    </citation>
    <scope>NUCLEOTIDE SEQUENCE [LARGE SCALE GENOMIC DNA]</scope>
    <source>
        <strain evidence="3">FD-172 SS1</strain>
    </source>
</reference>
<dbReference type="InParanoid" id="A0A067MK29"/>
<name>A0A067MK29_BOTB1</name>
<dbReference type="AlphaFoldDB" id="A0A067MK29"/>
<dbReference type="SUPFAM" id="SSF52540">
    <property type="entry name" value="P-loop containing nucleoside triphosphate hydrolases"/>
    <property type="match status" value="1"/>
</dbReference>
<dbReference type="InterPro" id="IPR003959">
    <property type="entry name" value="ATPase_AAA_core"/>
</dbReference>
<dbReference type="PANTHER" id="PTHR46411:SF3">
    <property type="entry name" value="AAA+ ATPASE DOMAIN-CONTAINING PROTEIN"/>
    <property type="match status" value="1"/>
</dbReference>
<feature type="non-terminal residue" evidence="2">
    <location>
        <position position="1"/>
    </location>
</feature>
<keyword evidence="3" id="KW-1185">Reference proteome</keyword>
<sequence length="514" mass="58597">HVRSFVDFLQEEYREDLAELQRLLNEGKIAFNLLWGILVPGTILFTHCQITGDPCAVRLLACTRQSGMNGYRHWSLCCEFYDRDEGVESPFQREIIIVEFGGVSRILDLAAYPMSMHPQHEEMMSYLTERGKNWRRYTTNAYHHLHYNGLALSNTNACTRVPTKCYRTELQPQFFRRTHQESIEVLEAPEGRTRRGDTPGLPIQNQGATPSAVFEGDAFLATPIVYGFSLADRKWLHFAISKVKDIDWNEHLFDSIEILDSRKTLLKSLVQEHIKAPFFEDFVEEKGQGLVFNFYGRPGVGKTLTAEGISELAKRPLYQVGSGDLGTNVGALDKELSMVFSLATRWKAIVLIDEADVFLEQRSTASLERNAMVAVFLRYIEYFSSILILTTNRVDTFDEALQSRIHVSLHYPDLTSTHRGNLWMAFLQKARSRTKGRAGPSELGLKRLVAEQLQGRVLNGREIRNIVQLAATLAAHEGEPLQERHIFQVLRIHEDFPKSKCHQSSPRPSFAPIL</sequence>
<evidence type="ECO:0000313" key="3">
    <source>
        <dbReference type="Proteomes" id="UP000027195"/>
    </source>
</evidence>
<dbReference type="Proteomes" id="UP000027195">
    <property type="component" value="Unassembled WGS sequence"/>
</dbReference>
<feature type="domain" description="AAA+ ATPase" evidence="1">
    <location>
        <begin position="288"/>
        <end position="415"/>
    </location>
</feature>
<evidence type="ECO:0000259" key="1">
    <source>
        <dbReference type="SMART" id="SM00382"/>
    </source>
</evidence>
<dbReference type="GO" id="GO:0016887">
    <property type="term" value="F:ATP hydrolysis activity"/>
    <property type="evidence" value="ECO:0007669"/>
    <property type="project" value="InterPro"/>
</dbReference>
<protein>
    <recommendedName>
        <fullName evidence="1">AAA+ ATPase domain-containing protein</fullName>
    </recommendedName>
</protein>
<dbReference type="InterPro" id="IPR027417">
    <property type="entry name" value="P-loop_NTPase"/>
</dbReference>